<comment type="caution">
    <text evidence="8">The sequence shown here is derived from an EMBL/GenBank/DDBJ whole genome shotgun (WGS) entry which is preliminary data.</text>
</comment>
<dbReference type="PANTHER" id="PTHR21600">
    <property type="entry name" value="MITOCHONDRIAL RNA PSEUDOURIDINE SYNTHASE"/>
    <property type="match status" value="1"/>
</dbReference>
<dbReference type="InterPro" id="IPR050188">
    <property type="entry name" value="RluA_PseudoU_synthase"/>
</dbReference>
<feature type="active site" evidence="4">
    <location>
        <position position="151"/>
    </location>
</feature>
<dbReference type="NCBIfam" id="TIGR00005">
    <property type="entry name" value="rluA_subfam"/>
    <property type="match status" value="1"/>
</dbReference>
<comment type="similarity">
    <text evidence="1 6">Belongs to the pseudouridine synthase RluA family.</text>
</comment>
<dbReference type="GO" id="GO:0003723">
    <property type="term" value="F:RNA binding"/>
    <property type="evidence" value="ECO:0007669"/>
    <property type="project" value="UniProtKB-KW"/>
</dbReference>
<evidence type="ECO:0000256" key="3">
    <source>
        <dbReference type="ARBA" id="ARBA00036882"/>
    </source>
</evidence>
<dbReference type="CDD" id="cd02869">
    <property type="entry name" value="PseudoU_synth_RluA_like"/>
    <property type="match status" value="1"/>
</dbReference>
<evidence type="ECO:0000256" key="5">
    <source>
        <dbReference type="PROSITE-ProRule" id="PRU00182"/>
    </source>
</evidence>
<comment type="catalytic activity">
    <reaction evidence="3">
        <text>uridine(1911/1915/1917) in 23S rRNA = pseudouridine(1911/1915/1917) in 23S rRNA</text>
        <dbReference type="Rhea" id="RHEA:42524"/>
        <dbReference type="Rhea" id="RHEA-COMP:10097"/>
        <dbReference type="Rhea" id="RHEA-COMP:10098"/>
        <dbReference type="ChEBI" id="CHEBI:65314"/>
        <dbReference type="ChEBI" id="CHEBI:65315"/>
        <dbReference type="EC" id="5.4.99.23"/>
    </reaction>
</comment>
<dbReference type="EC" id="5.4.99.-" evidence="6"/>
<dbReference type="Proteomes" id="UP000264310">
    <property type="component" value="Unassembled WGS sequence"/>
</dbReference>
<feature type="domain" description="RNA-binding S4" evidence="7">
    <location>
        <begin position="25"/>
        <end position="87"/>
    </location>
</feature>
<gene>
    <name evidence="8" type="ORF">DYI37_05345</name>
</gene>
<evidence type="ECO:0000256" key="6">
    <source>
        <dbReference type="RuleBase" id="RU362028"/>
    </source>
</evidence>
<evidence type="ECO:0000313" key="9">
    <source>
        <dbReference type="Proteomes" id="UP000264310"/>
    </source>
</evidence>
<accession>A0A371X7S7</accession>
<dbReference type="OrthoDB" id="9807829at2"/>
<dbReference type="Gene3D" id="3.30.2350.10">
    <property type="entry name" value="Pseudouridine synthase"/>
    <property type="match status" value="1"/>
</dbReference>
<dbReference type="EMBL" id="QURL01000002">
    <property type="protein sequence ID" value="RFC65266.1"/>
    <property type="molecule type" value="Genomic_DNA"/>
</dbReference>
<reference evidence="8 9" key="1">
    <citation type="submission" date="2018-08" db="EMBL/GenBank/DDBJ databases">
        <title>Fulvimarina sp. 85, whole genome shotgun sequence.</title>
        <authorList>
            <person name="Tuo L."/>
        </authorList>
    </citation>
    <scope>NUCLEOTIDE SEQUENCE [LARGE SCALE GENOMIC DNA]</scope>
    <source>
        <strain evidence="8 9">85</strain>
    </source>
</reference>
<keyword evidence="5" id="KW-0694">RNA-binding</keyword>
<dbReference type="AlphaFoldDB" id="A0A371X7S7"/>
<organism evidence="8 9">
    <name type="scientific">Fulvimarina endophytica</name>
    <dbReference type="NCBI Taxonomy" id="2293836"/>
    <lineage>
        <taxon>Bacteria</taxon>
        <taxon>Pseudomonadati</taxon>
        <taxon>Pseudomonadota</taxon>
        <taxon>Alphaproteobacteria</taxon>
        <taxon>Hyphomicrobiales</taxon>
        <taxon>Aurantimonadaceae</taxon>
        <taxon>Fulvimarina</taxon>
    </lineage>
</organism>
<dbReference type="CDD" id="cd00165">
    <property type="entry name" value="S4"/>
    <property type="match status" value="1"/>
</dbReference>
<dbReference type="InterPro" id="IPR036986">
    <property type="entry name" value="S4_RNA-bd_sf"/>
</dbReference>
<comment type="function">
    <text evidence="6">Responsible for synthesis of pseudouridine from uracil.</text>
</comment>
<protein>
    <recommendedName>
        <fullName evidence="6">Pseudouridine synthase</fullName>
        <ecNumber evidence="6">5.4.99.-</ecNumber>
    </recommendedName>
</protein>
<evidence type="ECO:0000313" key="8">
    <source>
        <dbReference type="EMBL" id="RFC65266.1"/>
    </source>
</evidence>
<evidence type="ECO:0000259" key="7">
    <source>
        <dbReference type="SMART" id="SM00363"/>
    </source>
</evidence>
<evidence type="ECO:0000256" key="2">
    <source>
        <dbReference type="ARBA" id="ARBA00023235"/>
    </source>
</evidence>
<dbReference type="PROSITE" id="PS01129">
    <property type="entry name" value="PSI_RLU"/>
    <property type="match status" value="1"/>
</dbReference>
<proteinExistence type="inferred from homology"/>
<evidence type="ECO:0000256" key="1">
    <source>
        <dbReference type="ARBA" id="ARBA00010876"/>
    </source>
</evidence>
<dbReference type="SUPFAM" id="SSF55120">
    <property type="entry name" value="Pseudouridine synthase"/>
    <property type="match status" value="1"/>
</dbReference>
<keyword evidence="2 6" id="KW-0413">Isomerase</keyword>
<dbReference type="InterPro" id="IPR006145">
    <property type="entry name" value="PsdUridine_synth_RsuA/RluA"/>
</dbReference>
<dbReference type="PROSITE" id="PS50889">
    <property type="entry name" value="S4"/>
    <property type="match status" value="1"/>
</dbReference>
<comment type="catalytic activity">
    <reaction evidence="6">
        <text>a uridine in RNA = a pseudouridine in RNA</text>
        <dbReference type="Rhea" id="RHEA:48348"/>
        <dbReference type="Rhea" id="RHEA-COMP:12068"/>
        <dbReference type="Rhea" id="RHEA-COMP:12069"/>
        <dbReference type="ChEBI" id="CHEBI:65314"/>
        <dbReference type="ChEBI" id="CHEBI:65315"/>
    </reaction>
</comment>
<dbReference type="SUPFAM" id="SSF55174">
    <property type="entry name" value="Alpha-L RNA-binding motif"/>
    <property type="match status" value="1"/>
</dbReference>
<dbReference type="InterPro" id="IPR020103">
    <property type="entry name" value="PsdUridine_synth_cat_dom_sf"/>
</dbReference>
<dbReference type="InterPro" id="IPR006225">
    <property type="entry name" value="PsdUridine_synth_RluC/D"/>
</dbReference>
<dbReference type="GO" id="GO:0160140">
    <property type="term" value="F:23S rRNA pseudouridine(1911/1915/1917) synthase activity"/>
    <property type="evidence" value="ECO:0007669"/>
    <property type="project" value="UniProtKB-EC"/>
</dbReference>
<dbReference type="GO" id="GO:0000455">
    <property type="term" value="P:enzyme-directed rRNA pseudouridine synthesis"/>
    <property type="evidence" value="ECO:0007669"/>
    <property type="project" value="UniProtKB-ARBA"/>
</dbReference>
<dbReference type="Gene3D" id="3.10.290.10">
    <property type="entry name" value="RNA-binding S4 domain"/>
    <property type="match status" value="1"/>
</dbReference>
<name>A0A371X7S7_9HYPH</name>
<dbReference type="Pfam" id="PF00849">
    <property type="entry name" value="PseudoU_synth_2"/>
    <property type="match status" value="1"/>
</dbReference>
<evidence type="ECO:0000256" key="4">
    <source>
        <dbReference type="PIRSR" id="PIRSR606225-1"/>
    </source>
</evidence>
<keyword evidence="9" id="KW-1185">Reference proteome</keyword>
<dbReference type="InterPro" id="IPR006224">
    <property type="entry name" value="PsdUridine_synth_RluA-like_CS"/>
</dbReference>
<dbReference type="PANTHER" id="PTHR21600:SF44">
    <property type="entry name" value="RIBOSOMAL LARGE SUBUNIT PSEUDOURIDINE SYNTHASE D"/>
    <property type="match status" value="1"/>
</dbReference>
<dbReference type="InterPro" id="IPR002942">
    <property type="entry name" value="S4_RNA-bd"/>
</dbReference>
<dbReference type="SMART" id="SM00363">
    <property type="entry name" value="S4"/>
    <property type="match status" value="1"/>
</dbReference>
<sequence>MKSRAVNLEPSDRHVFTVDASDAGTRMDAFLARLCGPDLSRARIKALIEAGDVSIDDAPATIAKRKLQAGETVTLVVPPPAEPDPQPEKMPLAIVFEDADLIVVDKPAGLVVHPGAGNWTGTLVNGLLHHCGDELSGINGVKRPGIVHRLDKDTSGLLVVAKSDAAHRGLAEQFAAHGRDGRLVRAYRALVWGHPLPAVGRIETFLGRSSADRLKRAVVSDSQPDARHAITHYNVTSLSARSAPLEAALVECRLETGRTHQIRVHMAHLGHPLVGDDVYGSGFRSKIHALEEEAQAVLGAFDRQALHAAVLGFVHPVTGKSERFVSPLPGDFRELAGSLQVGLQTEPTAGDG</sequence>